<evidence type="ECO:0000313" key="2">
    <source>
        <dbReference type="EMBL" id="UNO49021.1"/>
    </source>
</evidence>
<dbReference type="OrthoDB" id="1446631at1239"/>
<proteinExistence type="predicted"/>
<feature type="region of interest" description="Disordered" evidence="1">
    <location>
        <begin position="73"/>
        <end position="118"/>
    </location>
</feature>
<name>T0CWS8_ALIAG</name>
<feature type="compositionally biased region" description="Basic and acidic residues" evidence="1">
    <location>
        <begin position="97"/>
        <end position="112"/>
    </location>
</feature>
<accession>A0A9E6ZKB2</accession>
<dbReference type="Proteomes" id="UP000829401">
    <property type="component" value="Chromosome"/>
</dbReference>
<reference evidence="3" key="1">
    <citation type="journal article" date="2022" name="G3 (Bethesda)">
        <title>Unveiling the complete genome sequence of Alicyclobacillus acidoterrestris DSM 3922T, a taint-producing strain.</title>
        <authorList>
            <person name="Leonardo I.C."/>
            <person name="Barreto Crespo M.T."/>
            <person name="Gaspar F.B."/>
        </authorList>
    </citation>
    <scope>NUCLEOTIDE SEQUENCE [LARGE SCALE GENOMIC DNA]</scope>
    <source>
        <strain evidence="3">DSM 3922</strain>
    </source>
</reference>
<evidence type="ECO:0000256" key="1">
    <source>
        <dbReference type="SAM" id="MobiDB-lite"/>
    </source>
</evidence>
<dbReference type="EMBL" id="CP080467">
    <property type="protein sequence ID" value="UNO49021.1"/>
    <property type="molecule type" value="Genomic_DNA"/>
</dbReference>
<dbReference type="AlphaFoldDB" id="T0CWS8"/>
<protein>
    <submittedName>
        <fullName evidence="2">Uncharacterized protein</fullName>
    </submittedName>
</protein>
<dbReference type="KEGG" id="aaco:K1I37_00140"/>
<sequence length="118" mass="13119">MSVTEGLHFSASGRPAVQCPNCSRLHNVYRRGDHMTKPTLRFVCRNCKTSWPATEEQKAAIQAYYKEYAEKKAAGTNPQRGKGNVQVSTSTPPVEKTGSKDTSSKSVEKRSWIDQLLS</sequence>
<dbReference type="STRING" id="1356854.N007_12070"/>
<evidence type="ECO:0000313" key="3">
    <source>
        <dbReference type="Proteomes" id="UP000829401"/>
    </source>
</evidence>
<gene>
    <name evidence="2" type="ORF">K1I37_00140</name>
</gene>
<organism evidence="2 3">
    <name type="scientific">Alicyclobacillus acidoterrestris (strain ATCC 49025 / DSM 3922 / CIP 106132 / NCIMB 13137 / GD3B)</name>
    <dbReference type="NCBI Taxonomy" id="1356854"/>
    <lineage>
        <taxon>Bacteria</taxon>
        <taxon>Bacillati</taxon>
        <taxon>Bacillota</taxon>
        <taxon>Bacilli</taxon>
        <taxon>Bacillales</taxon>
        <taxon>Alicyclobacillaceae</taxon>
        <taxon>Alicyclobacillus</taxon>
    </lineage>
</organism>
<keyword evidence="3" id="KW-1185">Reference proteome</keyword>
<accession>T0CWS8</accession>
<dbReference type="RefSeq" id="WP_021297472.1">
    <property type="nucleotide sequence ID" value="NZ_AURB01000154.1"/>
</dbReference>